<dbReference type="Pfam" id="PF00664">
    <property type="entry name" value="ABC_membrane"/>
    <property type="match status" value="1"/>
</dbReference>
<dbReference type="SUPFAM" id="SSF52402">
    <property type="entry name" value="Adenine nucleotide alpha hydrolases-like"/>
    <property type="match status" value="1"/>
</dbReference>
<evidence type="ECO:0000256" key="2">
    <source>
        <dbReference type="ARBA" id="ARBA00008791"/>
    </source>
</evidence>
<keyword evidence="9" id="KW-1185">Reference proteome</keyword>
<dbReference type="Gene3D" id="1.20.1560.10">
    <property type="entry name" value="ABC transporter type 1, transmembrane domain"/>
    <property type="match status" value="1"/>
</dbReference>
<reference evidence="8 9" key="1">
    <citation type="submission" date="2019-06" db="EMBL/GenBank/DDBJ databases">
        <title>Whole genome shotgun sequence of Pseudonocardia hydrocarbonoxydans NBRC 14498.</title>
        <authorList>
            <person name="Hosoyama A."/>
            <person name="Uohara A."/>
            <person name="Ohji S."/>
            <person name="Ichikawa N."/>
        </authorList>
    </citation>
    <scope>NUCLEOTIDE SEQUENCE [LARGE SCALE GENOMIC DNA]</scope>
    <source>
        <strain evidence="8 9">NBRC 14498</strain>
    </source>
</reference>
<dbReference type="GO" id="GO:0005524">
    <property type="term" value="F:ATP binding"/>
    <property type="evidence" value="ECO:0007669"/>
    <property type="project" value="InterPro"/>
</dbReference>
<dbReference type="InterPro" id="IPR039421">
    <property type="entry name" value="Type_1_exporter"/>
</dbReference>
<comment type="subcellular location">
    <subcellularLocation>
        <location evidence="1">Cell membrane</location>
        <topology evidence="1">Multi-pass membrane protein</topology>
    </subcellularLocation>
</comment>
<proteinExistence type="inferred from homology"/>
<keyword evidence="4 6" id="KW-1133">Transmembrane helix</keyword>
<evidence type="ECO:0000256" key="3">
    <source>
        <dbReference type="ARBA" id="ARBA00022692"/>
    </source>
</evidence>
<feature type="transmembrane region" description="Helical" evidence="6">
    <location>
        <begin position="163"/>
        <end position="182"/>
    </location>
</feature>
<dbReference type="InterPro" id="IPR006016">
    <property type="entry name" value="UspA"/>
</dbReference>
<comment type="similarity">
    <text evidence="2">Belongs to the universal stress protein A family.</text>
</comment>
<feature type="transmembrane region" description="Helical" evidence="6">
    <location>
        <begin position="136"/>
        <end position="157"/>
    </location>
</feature>
<dbReference type="GO" id="GO:0005886">
    <property type="term" value="C:plasma membrane"/>
    <property type="evidence" value="ECO:0007669"/>
    <property type="project" value="UniProtKB-SubCell"/>
</dbReference>
<protein>
    <recommendedName>
        <fullName evidence="7">ABC transmembrane type-1 domain-containing protein</fullName>
    </recommendedName>
</protein>
<dbReference type="SUPFAM" id="SSF90123">
    <property type="entry name" value="ABC transporter transmembrane region"/>
    <property type="match status" value="1"/>
</dbReference>
<evidence type="ECO:0000259" key="7">
    <source>
        <dbReference type="PROSITE" id="PS50929"/>
    </source>
</evidence>
<evidence type="ECO:0000313" key="8">
    <source>
        <dbReference type="EMBL" id="GEC18274.1"/>
    </source>
</evidence>
<dbReference type="PROSITE" id="PS50929">
    <property type="entry name" value="ABC_TM1F"/>
    <property type="match status" value="1"/>
</dbReference>
<dbReference type="CDD" id="cd00293">
    <property type="entry name" value="USP-like"/>
    <property type="match status" value="1"/>
</dbReference>
<dbReference type="InterPro" id="IPR014729">
    <property type="entry name" value="Rossmann-like_a/b/a_fold"/>
</dbReference>
<dbReference type="RefSeq" id="WP_170183610.1">
    <property type="nucleotide sequence ID" value="NZ_BAAARZ010000025.1"/>
</dbReference>
<dbReference type="AlphaFoldDB" id="A0A4Y3WHI8"/>
<evidence type="ECO:0000313" key="9">
    <source>
        <dbReference type="Proteomes" id="UP000320338"/>
    </source>
</evidence>
<dbReference type="Pfam" id="PF00582">
    <property type="entry name" value="Usp"/>
    <property type="match status" value="1"/>
</dbReference>
<keyword evidence="3 6" id="KW-0812">Transmembrane</keyword>
<feature type="transmembrane region" description="Helical" evidence="6">
    <location>
        <begin position="59"/>
        <end position="81"/>
    </location>
</feature>
<gene>
    <name evidence="8" type="ORF">PHY01_05570</name>
</gene>
<feature type="domain" description="ABC transmembrane type-1" evidence="7">
    <location>
        <begin position="20"/>
        <end position="307"/>
    </location>
</feature>
<comment type="caution">
    <text evidence="8">The sequence shown here is derived from an EMBL/GenBank/DDBJ whole genome shotgun (WGS) entry which is preliminary data.</text>
</comment>
<feature type="transmembrane region" description="Helical" evidence="6">
    <location>
        <begin position="248"/>
        <end position="268"/>
    </location>
</feature>
<dbReference type="PANTHER" id="PTHR43394">
    <property type="entry name" value="ATP-DEPENDENT PERMEASE MDL1, MITOCHONDRIAL"/>
    <property type="match status" value="1"/>
</dbReference>
<sequence>MTGVVAGFRGYLRPYRRSLVIGSLLTLAGVGLGLAQPWPLRAVVDGVLVPGRTGAEAARGLALAVAALVVLVVASAGVTYWGARLLAAAGLHVANDIRLAVLAHLHRLSLAYHGSHRVGDLSARVTSDVGYTQDMLVQLLSGLAPNLLLVVGMFAVMVVLDPVFTALAVLALPLLVLVTHRSRQRLRLAARRVRKADGALASAASEDLAAVHLVQAFTMEDDRLARFTGLSRTSLRAGLDAVRLQSGLAPMVEVAAVVSTATVLWFGAWRVIDGRLTLGVLLVFLSYLASLYKPVRSLSKLSTVLTKGMAAAERIRDVLDTPVEVTDRPGSTVRPVRGRIELRSVSFSYGREPVLDEQFRRIADSREVTEVTVVAVVSPHAAVPFANELTPGRHTDPTELSFQAEAEAAVALVAAVFDGWGPTVHRQVRSGSPATEIVRAAEEVSAELVSLAAGGRGLTSTILLGSTASRVQHSAPCPVLVCRPRRPAGG</sequence>
<accession>A0A4Y3WHI8</accession>
<dbReference type="GO" id="GO:0015421">
    <property type="term" value="F:ABC-type oligopeptide transporter activity"/>
    <property type="evidence" value="ECO:0007669"/>
    <property type="project" value="TreeGrafter"/>
</dbReference>
<dbReference type="EMBL" id="BJNG01000005">
    <property type="protein sequence ID" value="GEC18274.1"/>
    <property type="molecule type" value="Genomic_DNA"/>
</dbReference>
<dbReference type="Proteomes" id="UP000320338">
    <property type="component" value="Unassembled WGS sequence"/>
</dbReference>
<evidence type="ECO:0000256" key="5">
    <source>
        <dbReference type="ARBA" id="ARBA00023136"/>
    </source>
</evidence>
<keyword evidence="5 6" id="KW-0472">Membrane</keyword>
<dbReference type="InterPro" id="IPR011527">
    <property type="entry name" value="ABC1_TM_dom"/>
</dbReference>
<evidence type="ECO:0000256" key="4">
    <source>
        <dbReference type="ARBA" id="ARBA00022989"/>
    </source>
</evidence>
<evidence type="ECO:0000256" key="1">
    <source>
        <dbReference type="ARBA" id="ARBA00004651"/>
    </source>
</evidence>
<organism evidence="8 9">
    <name type="scientific">Pseudonocardia hydrocarbonoxydans</name>
    <dbReference type="NCBI Taxonomy" id="76726"/>
    <lineage>
        <taxon>Bacteria</taxon>
        <taxon>Bacillati</taxon>
        <taxon>Actinomycetota</taxon>
        <taxon>Actinomycetes</taxon>
        <taxon>Pseudonocardiales</taxon>
        <taxon>Pseudonocardiaceae</taxon>
        <taxon>Pseudonocardia</taxon>
    </lineage>
</organism>
<name>A0A4Y3WHI8_9PSEU</name>
<evidence type="ECO:0000256" key="6">
    <source>
        <dbReference type="SAM" id="Phobius"/>
    </source>
</evidence>
<dbReference type="Gene3D" id="3.40.50.620">
    <property type="entry name" value="HUPs"/>
    <property type="match status" value="1"/>
</dbReference>
<dbReference type="InterPro" id="IPR036640">
    <property type="entry name" value="ABC1_TM_sf"/>
</dbReference>
<dbReference type="InterPro" id="IPR006015">
    <property type="entry name" value="Universal_stress_UspA"/>
</dbReference>
<dbReference type="PANTHER" id="PTHR43394:SF1">
    <property type="entry name" value="ATP-BINDING CASSETTE SUB-FAMILY B MEMBER 10, MITOCHONDRIAL"/>
    <property type="match status" value="1"/>
</dbReference>
<dbReference type="PRINTS" id="PR01438">
    <property type="entry name" value="UNVRSLSTRESS"/>
</dbReference>